<sequence length="290" mass="31603">MKKLSLGTLISIVVGLLILAVGIYSAVASSFLALASSAYNKGNYDSAIAHAKRYDSFVPFDKHKGPFNVGTALAAKGELDAAEDELRTALDLTPERDECAVRQNLSAVIEEKSNVAWEADRRDEAKKLLEEAKKISTDAPEGCRQNQQKQNMDQAEKRMDQTEQERKEQEEEEKRKEEEEKKKKEQEKKDGDKQKDQGDGGEEMKKDSSDGGDDPTQDGDSGNDPGEEDKGSGDGDSNGAGGAGSDQPSGKGSEEGTDPKQEELAKRNEDAQGRQNNDQSSGSSWSDKPW</sequence>
<gene>
    <name evidence="3" type="ORF">HMPREF0183_0945</name>
</gene>
<dbReference type="AlphaFoldDB" id="D4YLY5"/>
<accession>D4YLY5</accession>
<name>D4YLY5_9MICO</name>
<dbReference type="RefSeq" id="WP_005883254.1">
    <property type="nucleotide sequence ID" value="NZ_ADNU01000023.1"/>
</dbReference>
<dbReference type="OrthoDB" id="4869995at2"/>
<dbReference type="InterPro" id="IPR011990">
    <property type="entry name" value="TPR-like_helical_dom_sf"/>
</dbReference>
<feature type="compositionally biased region" description="Gly residues" evidence="2">
    <location>
        <begin position="234"/>
        <end position="244"/>
    </location>
</feature>
<comment type="caution">
    <text evidence="3">The sequence shown here is derived from an EMBL/GenBank/DDBJ whole genome shotgun (WGS) entry which is preliminary data.</text>
</comment>
<dbReference type="Proteomes" id="UP000005714">
    <property type="component" value="Unassembled WGS sequence"/>
</dbReference>
<dbReference type="PROSITE" id="PS50005">
    <property type="entry name" value="TPR"/>
    <property type="match status" value="1"/>
</dbReference>
<feature type="region of interest" description="Disordered" evidence="2">
    <location>
        <begin position="133"/>
        <end position="290"/>
    </location>
</feature>
<evidence type="ECO:0000313" key="4">
    <source>
        <dbReference type="Proteomes" id="UP000005714"/>
    </source>
</evidence>
<feature type="compositionally biased region" description="Polar residues" evidence="2">
    <location>
        <begin position="273"/>
        <end position="290"/>
    </location>
</feature>
<dbReference type="SUPFAM" id="SSF48452">
    <property type="entry name" value="TPR-like"/>
    <property type="match status" value="1"/>
</dbReference>
<dbReference type="eggNOG" id="ENOG5033KE8">
    <property type="taxonomic scope" value="Bacteria"/>
</dbReference>
<feature type="compositionally biased region" description="Polar residues" evidence="2">
    <location>
        <begin position="144"/>
        <end position="153"/>
    </location>
</feature>
<feature type="compositionally biased region" description="Basic and acidic residues" evidence="2">
    <location>
        <begin position="154"/>
        <end position="209"/>
    </location>
</feature>
<dbReference type="Gene3D" id="1.25.40.10">
    <property type="entry name" value="Tetratricopeptide repeat domain"/>
    <property type="match status" value="1"/>
</dbReference>
<evidence type="ECO:0000313" key="3">
    <source>
        <dbReference type="EMBL" id="EFG47868.1"/>
    </source>
</evidence>
<protein>
    <submittedName>
        <fullName evidence="3">Tetratricopeptide repeat protein</fullName>
    </submittedName>
</protein>
<evidence type="ECO:0000256" key="2">
    <source>
        <dbReference type="SAM" id="MobiDB-lite"/>
    </source>
</evidence>
<evidence type="ECO:0000256" key="1">
    <source>
        <dbReference type="PROSITE-ProRule" id="PRU00339"/>
    </source>
</evidence>
<proteinExistence type="predicted"/>
<organism evidence="3 4">
    <name type="scientific">Brevibacterium mcbrellneri ATCC 49030</name>
    <dbReference type="NCBI Taxonomy" id="585530"/>
    <lineage>
        <taxon>Bacteria</taxon>
        <taxon>Bacillati</taxon>
        <taxon>Actinomycetota</taxon>
        <taxon>Actinomycetes</taxon>
        <taxon>Micrococcales</taxon>
        <taxon>Brevibacteriaceae</taxon>
        <taxon>Brevibacterium</taxon>
    </lineage>
</organism>
<feature type="compositionally biased region" description="Basic and acidic residues" evidence="2">
    <location>
        <begin position="252"/>
        <end position="272"/>
    </location>
</feature>
<keyword evidence="4" id="KW-1185">Reference proteome</keyword>
<dbReference type="InterPro" id="IPR019734">
    <property type="entry name" value="TPR_rpt"/>
</dbReference>
<dbReference type="STRING" id="585530.HMPREF0183_0945"/>
<reference evidence="3 4" key="1">
    <citation type="submission" date="2010-04" db="EMBL/GenBank/DDBJ databases">
        <authorList>
            <person name="Qin X."/>
            <person name="Bachman B."/>
            <person name="Battles P."/>
            <person name="Bell A."/>
            <person name="Bess C."/>
            <person name="Bickham C."/>
            <person name="Chaboub L."/>
            <person name="Chen D."/>
            <person name="Coyle M."/>
            <person name="Deiros D.R."/>
            <person name="Dinh H."/>
            <person name="Forbes L."/>
            <person name="Fowler G."/>
            <person name="Francisco L."/>
            <person name="Fu Q."/>
            <person name="Gubbala S."/>
            <person name="Hale W."/>
            <person name="Han Y."/>
            <person name="Hemphill L."/>
            <person name="Highlander S.K."/>
            <person name="Hirani K."/>
            <person name="Hogues M."/>
            <person name="Jackson L."/>
            <person name="Jakkamsetti A."/>
            <person name="Javaid M."/>
            <person name="Jiang H."/>
            <person name="Korchina V."/>
            <person name="Kovar C."/>
            <person name="Lara F."/>
            <person name="Lee S."/>
            <person name="Mata R."/>
            <person name="Mathew T."/>
            <person name="Moen C."/>
            <person name="Morales K."/>
            <person name="Munidasa M."/>
            <person name="Nazareth L."/>
            <person name="Ngo R."/>
            <person name="Nguyen L."/>
            <person name="Okwuonu G."/>
            <person name="Ongeri F."/>
            <person name="Patil S."/>
            <person name="Petrosino J."/>
            <person name="Pham C."/>
            <person name="Pham P."/>
            <person name="Pu L.-L."/>
            <person name="Puazo M."/>
            <person name="Raj R."/>
            <person name="Reid J."/>
            <person name="Rouhana J."/>
            <person name="Saada N."/>
            <person name="Shang Y."/>
            <person name="Simmons D."/>
            <person name="Thornton R."/>
            <person name="Warren J."/>
            <person name="Weissenberger G."/>
            <person name="Zhang J."/>
            <person name="Zhang L."/>
            <person name="Zhou C."/>
            <person name="Zhu D."/>
            <person name="Muzny D."/>
            <person name="Worley K."/>
            <person name="Gibbs R."/>
        </authorList>
    </citation>
    <scope>NUCLEOTIDE SEQUENCE [LARGE SCALE GENOMIC DNA]</scope>
    <source>
        <strain evidence="3 4">ATCC 49030</strain>
    </source>
</reference>
<keyword evidence="1" id="KW-0802">TPR repeat</keyword>
<feature type="repeat" description="TPR" evidence="1">
    <location>
        <begin position="63"/>
        <end position="96"/>
    </location>
</feature>
<dbReference type="EMBL" id="ADNU01000023">
    <property type="protein sequence ID" value="EFG47868.1"/>
    <property type="molecule type" value="Genomic_DNA"/>
</dbReference>